<dbReference type="Proteomes" id="UP000548425">
    <property type="component" value="Unassembled WGS sequence"/>
</dbReference>
<keyword evidence="1" id="KW-0813">Transport</keyword>
<proteinExistence type="inferred from homology"/>
<evidence type="ECO:0000256" key="2">
    <source>
        <dbReference type="SAM" id="SignalP"/>
    </source>
</evidence>
<evidence type="ECO:0000313" key="4">
    <source>
        <dbReference type="EMBL" id="MBB6362459.1"/>
    </source>
</evidence>
<keyword evidence="2" id="KW-0732">Signal</keyword>
<gene>
    <name evidence="4" type="ORF">HNP34_000555</name>
</gene>
<comment type="caution">
    <text evidence="4">The sequence shown here is derived from an EMBL/GenBank/DDBJ whole genome shotgun (WGS) entry which is preliminary data.</text>
</comment>
<evidence type="ECO:0000259" key="3">
    <source>
        <dbReference type="Pfam" id="PF07715"/>
    </source>
</evidence>
<reference evidence="4 5" key="1">
    <citation type="submission" date="2020-08" db="EMBL/GenBank/DDBJ databases">
        <title>Functional genomics of gut bacteria from endangered species of beetles.</title>
        <authorList>
            <person name="Carlos-Shanley C."/>
        </authorList>
    </citation>
    <scope>NUCLEOTIDE SEQUENCE [LARGE SCALE GENOMIC DNA]</scope>
    <source>
        <strain evidence="4 5">S00127</strain>
    </source>
</reference>
<dbReference type="InterPro" id="IPR039426">
    <property type="entry name" value="TonB-dep_rcpt-like"/>
</dbReference>
<organism evidence="4 5">
    <name type="scientific">Acinetobacter lwoffii</name>
    <dbReference type="NCBI Taxonomy" id="28090"/>
    <lineage>
        <taxon>Bacteria</taxon>
        <taxon>Pseudomonadati</taxon>
        <taxon>Pseudomonadota</taxon>
        <taxon>Gammaproteobacteria</taxon>
        <taxon>Moraxellales</taxon>
        <taxon>Moraxellaceae</taxon>
        <taxon>Acinetobacter</taxon>
    </lineage>
</organism>
<dbReference type="PROSITE" id="PS52016">
    <property type="entry name" value="TONB_DEPENDENT_REC_3"/>
    <property type="match status" value="1"/>
</dbReference>
<keyword evidence="1" id="KW-1134">Transmembrane beta strand</keyword>
<dbReference type="Gene3D" id="2.170.130.10">
    <property type="entry name" value="TonB-dependent receptor, plug domain"/>
    <property type="match status" value="1"/>
</dbReference>
<dbReference type="GO" id="GO:0009279">
    <property type="term" value="C:cell outer membrane"/>
    <property type="evidence" value="ECO:0007669"/>
    <property type="project" value="UniProtKB-SubCell"/>
</dbReference>
<dbReference type="Pfam" id="PF07715">
    <property type="entry name" value="Plug"/>
    <property type="match status" value="1"/>
</dbReference>
<comment type="similarity">
    <text evidence="1">Belongs to the TonB-dependent receptor family.</text>
</comment>
<evidence type="ECO:0000313" key="5">
    <source>
        <dbReference type="Proteomes" id="UP000548425"/>
    </source>
</evidence>
<comment type="subcellular location">
    <subcellularLocation>
        <location evidence="1">Cell outer membrane</location>
        <topology evidence="1">Multi-pass membrane protein</topology>
    </subcellularLocation>
</comment>
<keyword evidence="1" id="KW-0472">Membrane</keyword>
<accession>A0AAW3VDP6</accession>
<evidence type="ECO:0000256" key="1">
    <source>
        <dbReference type="PROSITE-ProRule" id="PRU01360"/>
    </source>
</evidence>
<dbReference type="EMBL" id="JACHLA010000002">
    <property type="protein sequence ID" value="MBB6362459.1"/>
    <property type="molecule type" value="Genomic_DNA"/>
</dbReference>
<keyword evidence="1" id="KW-0998">Cell outer membrane</keyword>
<sequence length="242" mass="26323">MRFAYSPLSIAVLTALSTSSFAEESNYQESILKEATVKFSTIIIEAQQANEVGKTVYSKEDLESTPNSSKNITDFLKVNPNVQFSQSQLAAGSQGETKPAEISINGAQTFQNNFIVNGVSNNLLINPANSNTNTFQDIGTGAQAMAVNTDLLCELEVLDSNVSAAYGQFTGGVVNAKTCAPQTEIGKIHGSINYDYTESDWARYNSISPLEESKFEEPTDDYQKEYTKQGLSTNIYGKLSND</sequence>
<name>A0AAW3VDP6_ACILW</name>
<feature type="chain" id="PRO_5043755666" description="TonB-dependent receptor plug domain-containing protein" evidence="2">
    <location>
        <begin position="23"/>
        <end position="242"/>
    </location>
</feature>
<dbReference type="SUPFAM" id="SSF56935">
    <property type="entry name" value="Porins"/>
    <property type="match status" value="1"/>
</dbReference>
<keyword evidence="1" id="KW-0812">Transmembrane</keyword>
<dbReference type="RefSeq" id="WP_249449797.1">
    <property type="nucleotide sequence ID" value="NZ_JACHLA010000002.1"/>
</dbReference>
<feature type="domain" description="TonB-dependent receptor plug" evidence="3">
    <location>
        <begin position="54"/>
        <end position="172"/>
    </location>
</feature>
<dbReference type="InterPro" id="IPR012910">
    <property type="entry name" value="Plug_dom"/>
</dbReference>
<protein>
    <recommendedName>
        <fullName evidence="3">TonB-dependent receptor plug domain-containing protein</fullName>
    </recommendedName>
</protein>
<dbReference type="InterPro" id="IPR037066">
    <property type="entry name" value="Plug_dom_sf"/>
</dbReference>
<feature type="signal peptide" evidence="2">
    <location>
        <begin position="1"/>
        <end position="22"/>
    </location>
</feature>
<dbReference type="AlphaFoldDB" id="A0AAW3VDP6"/>